<feature type="transmembrane region" description="Helical" evidence="1">
    <location>
        <begin position="29"/>
        <end position="49"/>
    </location>
</feature>
<dbReference type="EMBL" id="AANZ01000012">
    <property type="protein sequence ID" value="EAQ79933.1"/>
    <property type="molecule type" value="Genomic_DNA"/>
</dbReference>
<keyword evidence="1" id="KW-0472">Membrane</keyword>
<gene>
    <name evidence="2" type="ORF">DSM3645_22374</name>
</gene>
<evidence type="ECO:0000256" key="1">
    <source>
        <dbReference type="SAM" id="Phobius"/>
    </source>
</evidence>
<dbReference type="Proteomes" id="UP000004358">
    <property type="component" value="Unassembled WGS sequence"/>
</dbReference>
<proteinExistence type="predicted"/>
<keyword evidence="1" id="KW-1133">Transmembrane helix</keyword>
<accession>A3ZUL8</accession>
<keyword evidence="1" id="KW-0812">Transmembrane</keyword>
<name>A3ZUL8_9BACT</name>
<evidence type="ECO:0008006" key="4">
    <source>
        <dbReference type="Google" id="ProtNLM"/>
    </source>
</evidence>
<dbReference type="HOGENOM" id="CLU_890444_0_0_0"/>
<protein>
    <recommendedName>
        <fullName evidence="4">DUF4405 domain-containing protein</fullName>
    </recommendedName>
</protein>
<reference evidence="2 3" key="1">
    <citation type="submission" date="2006-02" db="EMBL/GenBank/DDBJ databases">
        <authorList>
            <person name="Amann R."/>
            <person name="Ferriera S."/>
            <person name="Johnson J."/>
            <person name="Kravitz S."/>
            <person name="Halpern A."/>
            <person name="Remington K."/>
            <person name="Beeson K."/>
            <person name="Tran B."/>
            <person name="Rogers Y.-H."/>
            <person name="Friedman R."/>
            <person name="Venter J.C."/>
        </authorList>
    </citation>
    <scope>NUCLEOTIDE SEQUENCE [LARGE SCALE GENOMIC DNA]</scope>
    <source>
        <strain evidence="2 3">DSM 3645</strain>
    </source>
</reference>
<organism evidence="2 3">
    <name type="scientific">Blastopirellula marina DSM 3645</name>
    <dbReference type="NCBI Taxonomy" id="314230"/>
    <lineage>
        <taxon>Bacteria</taxon>
        <taxon>Pseudomonadati</taxon>
        <taxon>Planctomycetota</taxon>
        <taxon>Planctomycetia</taxon>
        <taxon>Pirellulales</taxon>
        <taxon>Pirellulaceae</taxon>
        <taxon>Blastopirellula</taxon>
    </lineage>
</organism>
<evidence type="ECO:0000313" key="3">
    <source>
        <dbReference type="Proteomes" id="UP000004358"/>
    </source>
</evidence>
<dbReference type="eggNOG" id="ENOG50327SY">
    <property type="taxonomic scope" value="Bacteria"/>
</dbReference>
<feature type="transmembrane region" description="Helical" evidence="1">
    <location>
        <begin position="61"/>
        <end position="78"/>
    </location>
</feature>
<evidence type="ECO:0000313" key="2">
    <source>
        <dbReference type="EMBL" id="EAQ79933.1"/>
    </source>
</evidence>
<comment type="caution">
    <text evidence="2">The sequence shown here is derived from an EMBL/GenBank/DDBJ whole genome shotgun (WGS) entry which is preliminary data.</text>
</comment>
<sequence length="312" mass="34427">MTLLTGLTFVIVAATGIAAFAAGFDIQVVGLHTLMGFVFILLVAFHLVNNRKPLLRYVRSKTLWGSLAVTAVMAIVVWRQPPAVKMLLSLSGNLGPAQERFQMSEDHMVFQYSPADDYKLALTVKTGPTYQLENPPQIAIWLENQGAYHIKTLLAPDKDKEGMLPYWAFKKKGWEQAKRKAEENNAKVDGVSSATPNGSFNPADYILPADPENSMPYKLLIEINQPGDAHGSLEDQPSLVYAVEIDNSLPRTFQVLDLAGYPQREQIDGQESWPLYYVNEEFGSALDLIDSALLTIERTPAGSVGTIQETGN</sequence>
<dbReference type="AlphaFoldDB" id="A3ZUL8"/>